<sequence length="99" mass="11194">MSNVRLDSNSFQTAINDDSNEQIDLIGGLFTIIESDPGIFTSLTCKLGVKHLEIIEVYVIEPWTVDHFNLCGLVFCFCWRKDMHRPANLKDPAAEHALN</sequence>
<name>A0AA39UTX2_9AGAR</name>
<keyword evidence="6" id="KW-0788">Thiol protease</keyword>
<accession>A0AA39UTX2</accession>
<reference evidence="9" key="1">
    <citation type="submission" date="2023-06" db="EMBL/GenBank/DDBJ databases">
        <authorList>
            <consortium name="Lawrence Berkeley National Laboratory"/>
            <person name="Ahrendt S."/>
            <person name="Sahu N."/>
            <person name="Indic B."/>
            <person name="Wong-Bajracharya J."/>
            <person name="Merenyi Z."/>
            <person name="Ke H.-M."/>
            <person name="Monk M."/>
            <person name="Kocsube S."/>
            <person name="Drula E."/>
            <person name="Lipzen A."/>
            <person name="Balint B."/>
            <person name="Henrissat B."/>
            <person name="Andreopoulos B."/>
            <person name="Martin F.M."/>
            <person name="Harder C.B."/>
            <person name="Rigling D."/>
            <person name="Ford K.L."/>
            <person name="Foster G.D."/>
            <person name="Pangilinan J."/>
            <person name="Papanicolaou A."/>
            <person name="Barry K."/>
            <person name="LaButti K."/>
            <person name="Viragh M."/>
            <person name="Koriabine M."/>
            <person name="Yan M."/>
            <person name="Riley R."/>
            <person name="Champramary S."/>
            <person name="Plett K.L."/>
            <person name="Tsai I.J."/>
            <person name="Slot J."/>
            <person name="Sipos G."/>
            <person name="Plett J."/>
            <person name="Nagy L.G."/>
            <person name="Grigoriev I.V."/>
        </authorList>
    </citation>
    <scope>NUCLEOTIDE SEQUENCE</scope>
    <source>
        <strain evidence="9">HWK02</strain>
    </source>
</reference>
<comment type="caution">
    <text evidence="7">Lacks conserved residue(s) required for the propagation of feature annotation.</text>
</comment>
<evidence type="ECO:0000256" key="5">
    <source>
        <dbReference type="ARBA" id="ARBA00022801"/>
    </source>
</evidence>
<dbReference type="PROSITE" id="PS52048">
    <property type="entry name" value="UCH_DOMAIN"/>
    <property type="match status" value="1"/>
</dbReference>
<evidence type="ECO:0000313" key="9">
    <source>
        <dbReference type="EMBL" id="KAK0492690.1"/>
    </source>
</evidence>
<comment type="caution">
    <text evidence="9">The sequence shown here is derived from an EMBL/GenBank/DDBJ whole genome shotgun (WGS) entry which is preliminary data.</text>
</comment>
<evidence type="ECO:0000256" key="6">
    <source>
        <dbReference type="ARBA" id="ARBA00022807"/>
    </source>
</evidence>
<comment type="similarity">
    <text evidence="7">Belongs to the peptidase C12 family.</text>
</comment>
<evidence type="ECO:0000256" key="7">
    <source>
        <dbReference type="PROSITE-ProRule" id="PRU01393"/>
    </source>
</evidence>
<organism evidence="9 10">
    <name type="scientific">Armillaria luteobubalina</name>
    <dbReference type="NCBI Taxonomy" id="153913"/>
    <lineage>
        <taxon>Eukaryota</taxon>
        <taxon>Fungi</taxon>
        <taxon>Dikarya</taxon>
        <taxon>Basidiomycota</taxon>
        <taxon>Agaricomycotina</taxon>
        <taxon>Agaricomycetes</taxon>
        <taxon>Agaricomycetidae</taxon>
        <taxon>Agaricales</taxon>
        <taxon>Marasmiineae</taxon>
        <taxon>Physalacriaceae</taxon>
        <taxon>Armillaria</taxon>
    </lineage>
</organism>
<dbReference type="GO" id="GO:0006511">
    <property type="term" value="P:ubiquitin-dependent protein catabolic process"/>
    <property type="evidence" value="ECO:0007669"/>
    <property type="project" value="InterPro"/>
</dbReference>
<evidence type="ECO:0000259" key="8">
    <source>
        <dbReference type="PROSITE" id="PS52048"/>
    </source>
</evidence>
<evidence type="ECO:0000313" key="10">
    <source>
        <dbReference type="Proteomes" id="UP001175228"/>
    </source>
</evidence>
<evidence type="ECO:0000256" key="3">
    <source>
        <dbReference type="ARBA" id="ARBA00022670"/>
    </source>
</evidence>
<dbReference type="EC" id="3.4.19.12" evidence="2"/>
<dbReference type="AlphaFoldDB" id="A0AA39UTX2"/>
<dbReference type="Pfam" id="PF01088">
    <property type="entry name" value="Peptidase_C12"/>
    <property type="match status" value="1"/>
</dbReference>
<proteinExistence type="inferred from homology"/>
<feature type="domain" description="UCH catalytic" evidence="8">
    <location>
        <begin position="28"/>
        <end position="99"/>
    </location>
</feature>
<evidence type="ECO:0000256" key="1">
    <source>
        <dbReference type="ARBA" id="ARBA00000707"/>
    </source>
</evidence>
<dbReference type="GO" id="GO:0004843">
    <property type="term" value="F:cysteine-type deubiquitinase activity"/>
    <property type="evidence" value="ECO:0007669"/>
    <property type="project" value="UniProtKB-EC"/>
</dbReference>
<keyword evidence="10" id="KW-1185">Reference proteome</keyword>
<keyword evidence="4" id="KW-0833">Ubl conjugation pathway</keyword>
<dbReference type="InterPro" id="IPR038765">
    <property type="entry name" value="Papain-like_cys_pep_sf"/>
</dbReference>
<dbReference type="InterPro" id="IPR001578">
    <property type="entry name" value="Peptidase_C12_UCH"/>
</dbReference>
<evidence type="ECO:0000256" key="4">
    <source>
        <dbReference type="ARBA" id="ARBA00022786"/>
    </source>
</evidence>
<dbReference type="SUPFAM" id="SSF54001">
    <property type="entry name" value="Cysteine proteinases"/>
    <property type="match status" value="1"/>
</dbReference>
<dbReference type="Proteomes" id="UP001175228">
    <property type="component" value="Unassembled WGS sequence"/>
</dbReference>
<dbReference type="InterPro" id="IPR036959">
    <property type="entry name" value="Peptidase_C12_UCH_sf"/>
</dbReference>
<protein>
    <recommendedName>
        <fullName evidence="2">ubiquitinyl hydrolase 1</fullName>
        <ecNumber evidence="2">3.4.19.12</ecNumber>
    </recommendedName>
</protein>
<comment type="catalytic activity">
    <reaction evidence="1">
        <text>Thiol-dependent hydrolysis of ester, thioester, amide, peptide and isopeptide bonds formed by the C-terminal Gly of ubiquitin (a 76-residue protein attached to proteins as an intracellular targeting signal).</text>
        <dbReference type="EC" id="3.4.19.12"/>
    </reaction>
</comment>
<dbReference type="EMBL" id="JAUEPU010000028">
    <property type="protein sequence ID" value="KAK0492690.1"/>
    <property type="molecule type" value="Genomic_DNA"/>
</dbReference>
<evidence type="ECO:0000256" key="2">
    <source>
        <dbReference type="ARBA" id="ARBA00012759"/>
    </source>
</evidence>
<keyword evidence="3" id="KW-0645">Protease</keyword>
<gene>
    <name evidence="9" type="ORF">EDD18DRAFT_1357523</name>
</gene>
<dbReference type="Gene3D" id="3.40.532.10">
    <property type="entry name" value="Peptidase C12, ubiquitin carboxyl-terminal hydrolase"/>
    <property type="match status" value="1"/>
</dbReference>
<keyword evidence="5" id="KW-0378">Hydrolase</keyword>